<reference evidence="2 3" key="1">
    <citation type="submission" date="2019-05" db="EMBL/GenBank/DDBJ databases">
        <title>Panacibacter sp. strain 17mud1-8 Genome sequencing and assembly.</title>
        <authorList>
            <person name="Chhetri G."/>
        </authorList>
    </citation>
    <scope>NUCLEOTIDE SEQUENCE [LARGE SCALE GENOMIC DNA]</scope>
    <source>
        <strain evidence="2 3">17mud1-8</strain>
    </source>
</reference>
<accession>A0A4V5UUT6</accession>
<dbReference type="AlphaFoldDB" id="A0A4V5UUT6"/>
<keyword evidence="1" id="KW-1133">Transmembrane helix</keyword>
<keyword evidence="1" id="KW-0812">Transmembrane</keyword>
<dbReference type="OrthoDB" id="5360192at2"/>
<feature type="transmembrane region" description="Helical" evidence="1">
    <location>
        <begin position="39"/>
        <end position="57"/>
    </location>
</feature>
<dbReference type="RefSeq" id="WP_137261503.1">
    <property type="nucleotide sequence ID" value="NZ_SZQL01000006.1"/>
</dbReference>
<sequence>MTVRNKRWLYAVLIIITIPSGLATRCQQQYLPPLIDKYGGDVLAATCIFFGCRLLCIKWTLPKVACLSYLVSVLIEIQQLYQAPWAVQFRNITLVGILLGHGFLWSDMVCYAVGTLIGWLIGAGLEFLFTKCINPNAG</sequence>
<gene>
    <name evidence="2" type="ORF">FC093_09300</name>
</gene>
<evidence type="ECO:0000256" key="1">
    <source>
        <dbReference type="SAM" id="Phobius"/>
    </source>
</evidence>
<keyword evidence="3" id="KW-1185">Reference proteome</keyword>
<feature type="transmembrane region" description="Helical" evidence="1">
    <location>
        <begin position="64"/>
        <end position="83"/>
    </location>
</feature>
<dbReference type="InterPro" id="IPR021257">
    <property type="entry name" value="DUF2809"/>
</dbReference>
<dbReference type="EMBL" id="SZQL01000006">
    <property type="protein sequence ID" value="TKK68883.1"/>
    <property type="molecule type" value="Genomic_DNA"/>
</dbReference>
<dbReference type="Proteomes" id="UP000305848">
    <property type="component" value="Unassembled WGS sequence"/>
</dbReference>
<comment type="caution">
    <text evidence="2">The sequence shown here is derived from an EMBL/GenBank/DDBJ whole genome shotgun (WGS) entry which is preliminary data.</text>
</comment>
<evidence type="ECO:0000313" key="3">
    <source>
        <dbReference type="Proteomes" id="UP000305848"/>
    </source>
</evidence>
<name>A0A4V5UUT6_9BACT</name>
<organism evidence="2 3">
    <name type="scientific">Ilyomonas limi</name>
    <dbReference type="NCBI Taxonomy" id="2575867"/>
    <lineage>
        <taxon>Bacteria</taxon>
        <taxon>Pseudomonadati</taxon>
        <taxon>Bacteroidota</taxon>
        <taxon>Chitinophagia</taxon>
        <taxon>Chitinophagales</taxon>
        <taxon>Chitinophagaceae</taxon>
        <taxon>Ilyomonas</taxon>
    </lineage>
</organism>
<feature type="transmembrane region" description="Helical" evidence="1">
    <location>
        <begin position="103"/>
        <end position="129"/>
    </location>
</feature>
<keyword evidence="1" id="KW-0472">Membrane</keyword>
<dbReference type="Pfam" id="PF10990">
    <property type="entry name" value="DUF2809"/>
    <property type="match status" value="1"/>
</dbReference>
<evidence type="ECO:0000313" key="2">
    <source>
        <dbReference type="EMBL" id="TKK68883.1"/>
    </source>
</evidence>
<proteinExistence type="predicted"/>
<protein>
    <submittedName>
        <fullName evidence="2">DUF2809 domain-containing protein</fullName>
    </submittedName>
</protein>